<dbReference type="InParanoid" id="A0A067P8N8"/>
<proteinExistence type="predicted"/>
<keyword evidence="3" id="KW-1185">Reference proteome</keyword>
<gene>
    <name evidence="2" type="ORF">JAAARDRAFT_200189</name>
</gene>
<dbReference type="PANTHER" id="PTHR33096">
    <property type="entry name" value="CXC2 DOMAIN-CONTAINING PROTEIN"/>
    <property type="match status" value="1"/>
</dbReference>
<reference evidence="3" key="1">
    <citation type="journal article" date="2014" name="Proc. Natl. Acad. Sci. U.S.A.">
        <title>Extensive sampling of basidiomycete genomes demonstrates inadequacy of the white-rot/brown-rot paradigm for wood decay fungi.</title>
        <authorList>
            <person name="Riley R."/>
            <person name="Salamov A.A."/>
            <person name="Brown D.W."/>
            <person name="Nagy L.G."/>
            <person name="Floudas D."/>
            <person name="Held B.W."/>
            <person name="Levasseur A."/>
            <person name="Lombard V."/>
            <person name="Morin E."/>
            <person name="Otillar R."/>
            <person name="Lindquist E.A."/>
            <person name="Sun H."/>
            <person name="LaButti K.M."/>
            <person name="Schmutz J."/>
            <person name="Jabbour D."/>
            <person name="Luo H."/>
            <person name="Baker S.E."/>
            <person name="Pisabarro A.G."/>
            <person name="Walton J.D."/>
            <person name="Blanchette R.A."/>
            <person name="Henrissat B."/>
            <person name="Martin F."/>
            <person name="Cullen D."/>
            <person name="Hibbett D.S."/>
            <person name="Grigoriev I.V."/>
        </authorList>
    </citation>
    <scope>NUCLEOTIDE SEQUENCE [LARGE SCALE GENOMIC DNA]</scope>
    <source>
        <strain evidence="3">MUCL 33604</strain>
    </source>
</reference>
<sequence>MKAEQMVQKHIDVPLAEGGGFMVGDQDYKASIKASIDDPPGGTCHNHRAVTQGNMGSKNLQVAGIGATACGRHGAFCPHLVVNFQKGERQMNMDYAFTQSLLRTMGGADGLRLVMSLYDINCQFAINLLRRITWNRQYLPLAKGITICHGIGLFHVHGHQDSCTPRYSPNYIPGTGQVDGEVIETLWSNLNWIASSCRAMGNNHQVETLDIHMNENNWKKMLNIVLSLLKKYVKALDGVAMSAAGFCDISRASTHEEMKTWSEDESNAQESCGFNIAAMDIYAPTIKEAPTKSEIQLQLTKEEGMDSTPIQGSMSWLSSGIRIQEVQLELAAEYLGQIADILGDNLDAGIDFGTQFDDLDLDGEINKPDIDLNRYHVDFSKTPAEKLPILLPSSIGLEASTGSTLKKLAKQEPCLRKGQANDALQQIWITLSNKSYIFHKYVQHYKSQSKKTRTWGHISQQDGIVQKHTQIYAQCRKAMVQLGVSSHTLEKYQILEKSDCRVNTGIINDPSERGNHNKVLPWIWGLGNGLNKGKHLTDFVRLHWLRAKAMRDHWQEELTFIVNEMDWVCNYFNYHGDSWRRRAEHHFPTPGHEAYAARQCHMWYYFACTARTQFEEAKLMHLHPILADFQVNRSVKDFQDLLDSDSKDQQSQSSSGAKDDV</sequence>
<name>A0A067P8N8_9AGAM</name>
<dbReference type="AlphaFoldDB" id="A0A067P8N8"/>
<organism evidence="2 3">
    <name type="scientific">Jaapia argillacea MUCL 33604</name>
    <dbReference type="NCBI Taxonomy" id="933084"/>
    <lineage>
        <taxon>Eukaryota</taxon>
        <taxon>Fungi</taxon>
        <taxon>Dikarya</taxon>
        <taxon>Basidiomycota</taxon>
        <taxon>Agaricomycotina</taxon>
        <taxon>Agaricomycetes</taxon>
        <taxon>Agaricomycetidae</taxon>
        <taxon>Jaapiales</taxon>
        <taxon>Jaapiaceae</taxon>
        <taxon>Jaapia</taxon>
    </lineage>
</organism>
<evidence type="ECO:0000313" key="3">
    <source>
        <dbReference type="Proteomes" id="UP000027265"/>
    </source>
</evidence>
<dbReference type="OrthoDB" id="3143151at2759"/>
<dbReference type="InterPro" id="IPR040521">
    <property type="entry name" value="KDZ"/>
</dbReference>
<dbReference type="Pfam" id="PF18758">
    <property type="entry name" value="KDZ"/>
    <property type="match status" value="1"/>
</dbReference>
<dbReference type="PANTHER" id="PTHR33096:SF1">
    <property type="entry name" value="CXC1-LIKE CYSTEINE CLUSTER ASSOCIATED WITH KDZ TRANSPOSASES DOMAIN-CONTAINING PROTEIN"/>
    <property type="match status" value="1"/>
</dbReference>
<feature type="compositionally biased region" description="Low complexity" evidence="1">
    <location>
        <begin position="649"/>
        <end position="661"/>
    </location>
</feature>
<feature type="region of interest" description="Disordered" evidence="1">
    <location>
        <begin position="642"/>
        <end position="661"/>
    </location>
</feature>
<dbReference type="Proteomes" id="UP000027265">
    <property type="component" value="Unassembled WGS sequence"/>
</dbReference>
<protein>
    <recommendedName>
        <fullName evidence="4">CxC2-like cysteine cluster KDZ transposase-associated domain-containing protein</fullName>
    </recommendedName>
</protein>
<dbReference type="EMBL" id="KL197764">
    <property type="protein sequence ID" value="KDQ50190.1"/>
    <property type="molecule type" value="Genomic_DNA"/>
</dbReference>
<dbReference type="HOGENOM" id="CLU_003703_13_1_1"/>
<evidence type="ECO:0008006" key="4">
    <source>
        <dbReference type="Google" id="ProtNLM"/>
    </source>
</evidence>
<evidence type="ECO:0000313" key="2">
    <source>
        <dbReference type="EMBL" id="KDQ50190.1"/>
    </source>
</evidence>
<evidence type="ECO:0000256" key="1">
    <source>
        <dbReference type="SAM" id="MobiDB-lite"/>
    </source>
</evidence>
<accession>A0A067P8N8</accession>